<feature type="domain" description="Aminotransferase class I/classII large" evidence="10">
    <location>
        <begin position="6"/>
        <end position="107"/>
    </location>
</feature>
<dbReference type="InterPro" id="IPR015424">
    <property type="entry name" value="PyrdxlP-dep_Trfase"/>
</dbReference>
<evidence type="ECO:0000256" key="9">
    <source>
        <dbReference type="ARBA" id="ARBA00047481"/>
    </source>
</evidence>
<dbReference type="SUPFAM" id="SSF53383">
    <property type="entry name" value="PLP-dependent transferases"/>
    <property type="match status" value="1"/>
</dbReference>
<dbReference type="EC" id="2.6.1.9" evidence="3"/>
<comment type="similarity">
    <text evidence="2">Belongs to the class-II pyridoxal-phosphate-dependent aminotransferase family. Histidinol-phosphate aminotransferase subfamily.</text>
</comment>
<dbReference type="EMBL" id="BARU01044424">
    <property type="protein sequence ID" value="GAH77766.1"/>
    <property type="molecule type" value="Genomic_DNA"/>
</dbReference>
<keyword evidence="7" id="KW-0663">Pyridoxal phosphate</keyword>
<accession>X1I5S7</accession>
<protein>
    <recommendedName>
        <fullName evidence="3">histidinol-phosphate transaminase</fullName>
        <ecNumber evidence="3">2.6.1.9</ecNumber>
    </recommendedName>
</protein>
<dbReference type="InterPro" id="IPR015422">
    <property type="entry name" value="PyrdxlP-dep_Trfase_small"/>
</dbReference>
<evidence type="ECO:0000256" key="6">
    <source>
        <dbReference type="ARBA" id="ARBA00022679"/>
    </source>
</evidence>
<dbReference type="InterPro" id="IPR050106">
    <property type="entry name" value="HistidinolP_aminotransfase"/>
</dbReference>
<gene>
    <name evidence="11" type="ORF">S03H2_67751</name>
</gene>
<dbReference type="InterPro" id="IPR004839">
    <property type="entry name" value="Aminotransferase_I/II_large"/>
</dbReference>
<evidence type="ECO:0000313" key="11">
    <source>
        <dbReference type="EMBL" id="GAH77766.1"/>
    </source>
</evidence>
<evidence type="ECO:0000256" key="7">
    <source>
        <dbReference type="ARBA" id="ARBA00022898"/>
    </source>
</evidence>
<dbReference type="GO" id="GO:0000105">
    <property type="term" value="P:L-histidine biosynthetic process"/>
    <property type="evidence" value="ECO:0007669"/>
    <property type="project" value="UniProtKB-KW"/>
</dbReference>
<comment type="caution">
    <text evidence="11">The sequence shown here is derived from an EMBL/GenBank/DDBJ whole genome shotgun (WGS) entry which is preliminary data.</text>
</comment>
<keyword evidence="6" id="KW-0808">Transferase</keyword>
<proteinExistence type="inferred from homology"/>
<dbReference type="PANTHER" id="PTHR43643">
    <property type="entry name" value="HISTIDINOL-PHOSPHATE AMINOTRANSFERASE 2"/>
    <property type="match status" value="1"/>
</dbReference>
<organism evidence="11">
    <name type="scientific">marine sediment metagenome</name>
    <dbReference type="NCBI Taxonomy" id="412755"/>
    <lineage>
        <taxon>unclassified sequences</taxon>
        <taxon>metagenomes</taxon>
        <taxon>ecological metagenomes</taxon>
    </lineage>
</organism>
<evidence type="ECO:0000256" key="5">
    <source>
        <dbReference type="ARBA" id="ARBA00022605"/>
    </source>
</evidence>
<reference evidence="11" key="1">
    <citation type="journal article" date="2014" name="Front. Microbiol.">
        <title>High frequency of phylogenetically diverse reductive dehalogenase-homologous genes in deep subseafloor sedimentary metagenomes.</title>
        <authorList>
            <person name="Kawai M."/>
            <person name="Futagami T."/>
            <person name="Toyoda A."/>
            <person name="Takaki Y."/>
            <person name="Nishi S."/>
            <person name="Hori S."/>
            <person name="Arai W."/>
            <person name="Tsubouchi T."/>
            <person name="Morono Y."/>
            <person name="Uchiyama I."/>
            <person name="Ito T."/>
            <person name="Fujiyama A."/>
            <person name="Inagaki F."/>
            <person name="Takami H."/>
        </authorList>
    </citation>
    <scope>NUCLEOTIDE SEQUENCE</scope>
    <source>
        <strain evidence="11">Expedition CK06-06</strain>
    </source>
</reference>
<comment type="catalytic activity">
    <reaction evidence="9">
        <text>L-histidinol phosphate + 2-oxoglutarate = 3-(imidazol-4-yl)-2-oxopropyl phosphate + L-glutamate</text>
        <dbReference type="Rhea" id="RHEA:23744"/>
        <dbReference type="ChEBI" id="CHEBI:16810"/>
        <dbReference type="ChEBI" id="CHEBI:29985"/>
        <dbReference type="ChEBI" id="CHEBI:57766"/>
        <dbReference type="ChEBI" id="CHEBI:57980"/>
        <dbReference type="EC" id="2.6.1.9"/>
    </reaction>
</comment>
<evidence type="ECO:0000256" key="8">
    <source>
        <dbReference type="ARBA" id="ARBA00023102"/>
    </source>
</evidence>
<dbReference type="Gene3D" id="3.90.1150.10">
    <property type="entry name" value="Aspartate Aminotransferase, domain 1"/>
    <property type="match status" value="1"/>
</dbReference>
<evidence type="ECO:0000256" key="3">
    <source>
        <dbReference type="ARBA" id="ARBA00012748"/>
    </source>
</evidence>
<dbReference type="Pfam" id="PF00155">
    <property type="entry name" value="Aminotran_1_2"/>
    <property type="match status" value="1"/>
</dbReference>
<comment type="pathway">
    <text evidence="1">Amino-acid biosynthesis; L-histidine biosynthesis; L-histidine from 5-phospho-alpha-D-ribose 1-diphosphate: step 7/9.</text>
</comment>
<dbReference type="GO" id="GO:0004400">
    <property type="term" value="F:histidinol-phosphate transaminase activity"/>
    <property type="evidence" value="ECO:0007669"/>
    <property type="project" value="UniProtKB-EC"/>
</dbReference>
<keyword evidence="5" id="KW-0028">Amino-acid biosynthesis</keyword>
<dbReference type="GO" id="GO:0030170">
    <property type="term" value="F:pyridoxal phosphate binding"/>
    <property type="evidence" value="ECO:0007669"/>
    <property type="project" value="InterPro"/>
</dbReference>
<dbReference type="PANTHER" id="PTHR43643:SF6">
    <property type="entry name" value="HISTIDINOL-PHOSPHATE AMINOTRANSFERASE"/>
    <property type="match status" value="1"/>
</dbReference>
<evidence type="ECO:0000259" key="10">
    <source>
        <dbReference type="Pfam" id="PF00155"/>
    </source>
</evidence>
<evidence type="ECO:0000256" key="2">
    <source>
        <dbReference type="ARBA" id="ARBA00007970"/>
    </source>
</evidence>
<name>X1I5S7_9ZZZZ</name>
<evidence type="ECO:0000256" key="1">
    <source>
        <dbReference type="ARBA" id="ARBA00005011"/>
    </source>
</evidence>
<evidence type="ECO:0000256" key="4">
    <source>
        <dbReference type="ARBA" id="ARBA00022576"/>
    </source>
</evidence>
<keyword evidence="8" id="KW-0368">Histidine biosynthesis</keyword>
<keyword evidence="4" id="KW-0032">Aminotransferase</keyword>
<sequence>MVFLLTAALVAVEESLKDIDYLMGRVRAIVAERERLFDELTKLKWLKPLPSRANFILCSVLNGKASQLQQKLQKRGILVRYFDKPLLKDYIRISVGKPEHTDIIIKVLRELGGK</sequence>
<dbReference type="AlphaFoldDB" id="X1I5S7"/>